<reference evidence="2" key="1">
    <citation type="journal article" date="2013" name="Nat. Biotechnol.">
        <title>Chinese hamster genome sequenced from sorted chromosomes.</title>
        <authorList>
            <person name="Brinkrolf K."/>
            <person name="Rupp O."/>
            <person name="Laux H."/>
            <person name="Kollin F."/>
            <person name="Ernst W."/>
            <person name="Linke B."/>
            <person name="Kofler R."/>
            <person name="Romand S."/>
            <person name="Hesse F."/>
            <person name="Budach W.E."/>
            <person name="Galosy S."/>
            <person name="Muller D."/>
            <person name="Noll T."/>
            <person name="Wienberg J."/>
            <person name="Jostock T."/>
            <person name="Leonard M."/>
            <person name="Grillari J."/>
            <person name="Tauch A."/>
            <person name="Goesmann A."/>
            <person name="Helk B."/>
            <person name="Mott J.E."/>
            <person name="Puhler A."/>
            <person name="Borth N."/>
        </authorList>
    </citation>
    <scope>NUCLEOTIDE SEQUENCE [LARGE SCALE GENOMIC DNA]</scope>
    <source>
        <strain evidence="2">17A/GY</strain>
    </source>
</reference>
<protein>
    <submittedName>
        <fullName evidence="1">Aphrodisin-like protein</fullName>
    </submittedName>
</protein>
<accession>A0A061I610</accession>
<name>A0A061I610_CRIGR</name>
<dbReference type="AlphaFoldDB" id="A0A061I610"/>
<evidence type="ECO:0000313" key="1">
    <source>
        <dbReference type="EMBL" id="ERE73408.1"/>
    </source>
</evidence>
<dbReference type="Proteomes" id="UP000030759">
    <property type="component" value="Unassembled WGS sequence"/>
</dbReference>
<organism evidence="1 2">
    <name type="scientific">Cricetulus griseus</name>
    <name type="common">Chinese hamster</name>
    <name type="synonym">Cricetulus barabensis griseus</name>
    <dbReference type="NCBI Taxonomy" id="10029"/>
    <lineage>
        <taxon>Eukaryota</taxon>
        <taxon>Metazoa</taxon>
        <taxon>Chordata</taxon>
        <taxon>Craniata</taxon>
        <taxon>Vertebrata</taxon>
        <taxon>Euteleostomi</taxon>
        <taxon>Mammalia</taxon>
        <taxon>Eutheria</taxon>
        <taxon>Euarchontoglires</taxon>
        <taxon>Glires</taxon>
        <taxon>Rodentia</taxon>
        <taxon>Myomorpha</taxon>
        <taxon>Muroidea</taxon>
        <taxon>Cricetidae</taxon>
        <taxon>Cricetinae</taxon>
        <taxon>Cricetulus</taxon>
    </lineage>
</organism>
<sequence>MDAELTLGFGVSYTAAKLRSLASIWMQNCHWALACQSPLPTSDPGTSEETITATGILCVLARPSIRIQSSDHCYQMTLISDDKWNCKKNLAYLGQQMDPQLPLGLGMWEIAVKIGSGA</sequence>
<evidence type="ECO:0000313" key="2">
    <source>
        <dbReference type="Proteomes" id="UP000030759"/>
    </source>
</evidence>
<dbReference type="EMBL" id="KE677412">
    <property type="protein sequence ID" value="ERE73408.1"/>
    <property type="molecule type" value="Genomic_DNA"/>
</dbReference>
<gene>
    <name evidence="1" type="ORF">H671_5g14247</name>
</gene>
<proteinExistence type="predicted"/>